<feature type="compositionally biased region" description="Polar residues" evidence="1">
    <location>
        <begin position="650"/>
        <end position="673"/>
    </location>
</feature>
<organism evidence="2 3">
    <name type="scientific">Torulaspora globosa</name>
    <dbReference type="NCBI Taxonomy" id="48254"/>
    <lineage>
        <taxon>Eukaryota</taxon>
        <taxon>Fungi</taxon>
        <taxon>Dikarya</taxon>
        <taxon>Ascomycota</taxon>
        <taxon>Saccharomycotina</taxon>
        <taxon>Saccharomycetes</taxon>
        <taxon>Saccharomycetales</taxon>
        <taxon>Saccharomycetaceae</taxon>
        <taxon>Torulaspora</taxon>
    </lineage>
</organism>
<dbReference type="Proteomes" id="UP000510647">
    <property type="component" value="Chromosome 6"/>
</dbReference>
<evidence type="ECO:0000313" key="2">
    <source>
        <dbReference type="EMBL" id="QLQ81688.1"/>
    </source>
</evidence>
<accession>A0A7H9HVD0</accession>
<keyword evidence="3" id="KW-1185">Reference proteome</keyword>
<reference evidence="2 3" key="1">
    <citation type="submission" date="2020-06" db="EMBL/GenBank/DDBJ databases">
        <title>The yeast mating-type switching endonuclease HO is a domesticated member of an unorthodox homing genetic element family.</title>
        <authorList>
            <person name="Coughlan A.Y."/>
            <person name="Lombardi L."/>
            <person name="Braun-Galleani S."/>
            <person name="Martos A.R."/>
            <person name="Galeote V."/>
            <person name="Bigey F."/>
            <person name="Dequin S."/>
            <person name="Byrne K.P."/>
            <person name="Wolfe K.H."/>
        </authorList>
    </citation>
    <scope>NUCLEOTIDE SEQUENCE [LARGE SCALE GENOMIC DNA]</scope>
    <source>
        <strain evidence="2 3">CBS2947</strain>
    </source>
</reference>
<feature type="compositionally biased region" description="Low complexity" evidence="1">
    <location>
        <begin position="455"/>
        <end position="467"/>
    </location>
</feature>
<name>A0A7H9HVD0_9SACH</name>
<feature type="compositionally biased region" description="Polar residues" evidence="1">
    <location>
        <begin position="468"/>
        <end position="482"/>
    </location>
</feature>
<evidence type="ECO:0000313" key="3">
    <source>
        <dbReference type="Proteomes" id="UP000510647"/>
    </source>
</evidence>
<feature type="region of interest" description="Disordered" evidence="1">
    <location>
        <begin position="567"/>
        <end position="684"/>
    </location>
</feature>
<feature type="compositionally biased region" description="Polar residues" evidence="1">
    <location>
        <begin position="599"/>
        <end position="640"/>
    </location>
</feature>
<dbReference type="AlphaFoldDB" id="A0A7H9HVD0"/>
<dbReference type="OrthoDB" id="2553626at2759"/>
<dbReference type="EMBL" id="CP059272">
    <property type="protein sequence ID" value="QLQ81688.1"/>
    <property type="molecule type" value="Genomic_DNA"/>
</dbReference>
<evidence type="ECO:0000256" key="1">
    <source>
        <dbReference type="SAM" id="MobiDB-lite"/>
    </source>
</evidence>
<feature type="region of interest" description="Disordered" evidence="1">
    <location>
        <begin position="51"/>
        <end position="76"/>
    </location>
</feature>
<feature type="region of interest" description="Disordered" evidence="1">
    <location>
        <begin position="279"/>
        <end position="309"/>
    </location>
</feature>
<sequence length="699" mass="77776">MSFDWLNVPGLSSDEGNVTVEQAGQMAPPNVSFDFGVGSSMSFNAEQTANGSNQVFSSNGNGSGQRQALPNEQSKNRQNEMVQNQQNGIYKTPKVQLEADTEYRETPDELRVPLSLSRSQLTHEEVRTYLRWYNYITSRTHSKLVRLTDVFRFLSNFNISEQLKERIAMIFRTCKNALNIGQFFAVIRLVSKALIENKMPNRKMILEKAPIPKPRSILSCNAGEEVYEEVDEEPDDVNGGKVDFDSFASLLLTGKSVRKRIRRRIAVVSDKNKRVRFSDHLTFQEAPSSDGVDQKNEDAIENNEESDKLDLSLPMDQLLKRMAKRKEKNSALVSSMPNDQQETEEEREVLEEMKDSLSHFKQIQTVDFASMAPGNVPSIVVDSSKANNESQTTSQVLTPLKPTSTGSANYLFRQHYQPQESQVNNQAPLLPLKPTATGSANYLMRNHVPSLQHEASGSSPTATGSSPISGLQSLKPTATGSGNHLMKQQFNQQFTQSTNNSNAPNDIHGRSSPLYTGQLSPDPHLQAPQPSVSLQQQLSPQITPQQQQQQQQHSLFSVSNPAGSYFQSLLSHSPSPNPSSSNLPAMNSGSPYRDMLPNQVPTSQSRATYNSGYQYSSPVPNQQQQMFTGSNQPQVQSHQLPQHHQKPQFVPQQAFTTGPSTSRPYPMQTSASPQSGDILSDLQSLQQQVEALQNSYSRR</sequence>
<feature type="compositionally biased region" description="Low complexity" evidence="1">
    <location>
        <begin position="525"/>
        <end position="552"/>
    </location>
</feature>
<gene>
    <name evidence="2" type="ORF">HG537_0F04490</name>
</gene>
<feature type="region of interest" description="Disordered" evidence="1">
    <location>
        <begin position="324"/>
        <end position="347"/>
    </location>
</feature>
<feature type="compositionally biased region" description="Polar residues" evidence="1">
    <location>
        <begin position="331"/>
        <end position="340"/>
    </location>
</feature>
<feature type="compositionally biased region" description="Low complexity" evidence="1">
    <location>
        <begin position="568"/>
        <end position="588"/>
    </location>
</feature>
<feature type="compositionally biased region" description="Polar residues" evidence="1">
    <location>
        <begin position="51"/>
        <end position="73"/>
    </location>
</feature>
<feature type="region of interest" description="Disordered" evidence="1">
    <location>
        <begin position="451"/>
        <end position="483"/>
    </location>
</feature>
<protein>
    <submittedName>
        <fullName evidence="2">Uncharacterized protein</fullName>
    </submittedName>
</protein>
<feature type="region of interest" description="Disordered" evidence="1">
    <location>
        <begin position="496"/>
        <end position="555"/>
    </location>
</feature>
<feature type="compositionally biased region" description="Low complexity" evidence="1">
    <location>
        <begin position="674"/>
        <end position="684"/>
    </location>
</feature>
<proteinExistence type="predicted"/>